<accession>A0ABS0NJ78</accession>
<gene>
    <name evidence="2" type="ORF">IHE55_10770</name>
</gene>
<dbReference type="RefSeq" id="WP_197988827.1">
    <property type="nucleotide sequence ID" value="NZ_JACYXC010000001.1"/>
</dbReference>
<evidence type="ECO:0008006" key="4">
    <source>
        <dbReference type="Google" id="ProtNLM"/>
    </source>
</evidence>
<proteinExistence type="predicted"/>
<organism evidence="2 3">
    <name type="scientific">Streptomyces pactum</name>
    <dbReference type="NCBI Taxonomy" id="68249"/>
    <lineage>
        <taxon>Bacteria</taxon>
        <taxon>Bacillati</taxon>
        <taxon>Actinomycetota</taxon>
        <taxon>Actinomycetes</taxon>
        <taxon>Kitasatosporales</taxon>
        <taxon>Streptomycetaceae</taxon>
        <taxon>Streptomyces</taxon>
    </lineage>
</organism>
<evidence type="ECO:0000256" key="1">
    <source>
        <dbReference type="SAM" id="Phobius"/>
    </source>
</evidence>
<keyword evidence="1" id="KW-0812">Transmembrane</keyword>
<dbReference type="EMBL" id="JACYXC010000001">
    <property type="protein sequence ID" value="MBH5335247.1"/>
    <property type="molecule type" value="Genomic_DNA"/>
</dbReference>
<keyword evidence="1" id="KW-1133">Transmembrane helix</keyword>
<evidence type="ECO:0000313" key="3">
    <source>
        <dbReference type="Proteomes" id="UP000807371"/>
    </source>
</evidence>
<name>A0ABS0NJ78_9ACTN</name>
<evidence type="ECO:0000313" key="2">
    <source>
        <dbReference type="EMBL" id="MBH5335247.1"/>
    </source>
</evidence>
<dbReference type="Proteomes" id="UP000807371">
    <property type="component" value="Unassembled WGS sequence"/>
</dbReference>
<comment type="caution">
    <text evidence="2">The sequence shown here is derived from an EMBL/GenBank/DDBJ whole genome shotgun (WGS) entry which is preliminary data.</text>
</comment>
<keyword evidence="3" id="KW-1185">Reference proteome</keyword>
<feature type="transmembrane region" description="Helical" evidence="1">
    <location>
        <begin position="28"/>
        <end position="46"/>
    </location>
</feature>
<protein>
    <recommendedName>
        <fullName evidence="4">Small hydrophobic membrane protein</fullName>
    </recommendedName>
</protein>
<sequence length="51" mass="5378">MIFLVAVLALAGILLGTAAHVPLPVFLAGAAAISGWLLAFFARERLTRNRS</sequence>
<reference evidence="2 3" key="1">
    <citation type="submission" date="2020-09" db="EMBL/GenBank/DDBJ databases">
        <title>Biosynthesis of the nuclear factor of activated T cells inhibitor NFAT-133 and its congeners in Streptomyces pactum.</title>
        <authorList>
            <person name="Zhou W."/>
            <person name="Posri P."/>
            <person name="Abugrain M.E."/>
            <person name="Weisberg A.J."/>
            <person name="Chang J.H."/>
            <person name="Mahmud T."/>
        </authorList>
    </citation>
    <scope>NUCLEOTIDE SEQUENCE [LARGE SCALE GENOMIC DNA]</scope>
    <source>
        <strain evidence="2 3">ATCC 27456</strain>
    </source>
</reference>
<keyword evidence="1" id="KW-0472">Membrane</keyword>